<evidence type="ECO:0000313" key="2">
    <source>
        <dbReference type="Proteomes" id="UP000617355"/>
    </source>
</evidence>
<reference evidence="2" key="1">
    <citation type="journal article" date="2019" name="Int. J. Syst. Evol. Microbiol.">
        <title>The Global Catalogue of Microorganisms (GCM) 10K type strain sequencing project: providing services to taxonomists for standard genome sequencing and annotation.</title>
        <authorList>
            <consortium name="The Broad Institute Genomics Platform"/>
            <consortium name="The Broad Institute Genome Sequencing Center for Infectious Disease"/>
            <person name="Wu L."/>
            <person name="Ma J."/>
        </authorList>
    </citation>
    <scope>NUCLEOTIDE SEQUENCE [LARGE SCALE GENOMIC DNA]</scope>
    <source>
        <strain evidence="2">CGMCC 1.12922</strain>
    </source>
</reference>
<gene>
    <name evidence="1" type="ORF">GCM10011358_10470</name>
</gene>
<dbReference type="EMBL" id="BMGI01000001">
    <property type="protein sequence ID" value="GGD28209.1"/>
    <property type="molecule type" value="Genomic_DNA"/>
</dbReference>
<organism evidence="1 2">
    <name type="scientific">Sinisalibacter lacisalsi</name>
    <dbReference type="NCBI Taxonomy" id="1526570"/>
    <lineage>
        <taxon>Bacteria</taxon>
        <taxon>Pseudomonadati</taxon>
        <taxon>Pseudomonadota</taxon>
        <taxon>Alphaproteobacteria</taxon>
        <taxon>Rhodobacterales</taxon>
        <taxon>Roseobacteraceae</taxon>
        <taxon>Sinisalibacter</taxon>
    </lineage>
</organism>
<comment type="caution">
    <text evidence="1">The sequence shown here is derived from an EMBL/GenBank/DDBJ whole genome shotgun (WGS) entry which is preliminary data.</text>
</comment>
<protein>
    <submittedName>
        <fullName evidence="1">Uncharacterized protein</fullName>
    </submittedName>
</protein>
<proteinExistence type="predicted"/>
<dbReference type="Proteomes" id="UP000617355">
    <property type="component" value="Unassembled WGS sequence"/>
</dbReference>
<evidence type="ECO:0000313" key="1">
    <source>
        <dbReference type="EMBL" id="GGD28209.1"/>
    </source>
</evidence>
<sequence>MVRFAFPEWCPLRLSTHFRRKAHVARCLAIRRLMRAEGVEEALAARAVGAPGRNMRYRLRRGGASPPLL</sequence>
<name>A0ABQ1QK05_9RHOB</name>
<accession>A0ABQ1QK05</accession>
<keyword evidence="2" id="KW-1185">Reference proteome</keyword>